<protein>
    <recommendedName>
        <fullName evidence="3">Thioesterase domain-containing protein</fullName>
    </recommendedName>
</protein>
<dbReference type="Proteomes" id="UP000800093">
    <property type="component" value="Unassembled WGS sequence"/>
</dbReference>
<sequence>MDSWAPTRQRMYWPNGPQCFPTWRASSRMKASGCGLSVQTKTIPQLDRAALVESRKQGDATRTPLFLIHDSSGAVFNYFKLEPLGRPVYIIYNPWFRNTEKWKGGTMLFVRKYIELIKTTKHRGDILVGGWSLGGQLGIDIGRVLAKDKRSRLRVTGIVMVDTLYPYWGPPETMHANLPVDLVLGSCPPDMREEMVRCMKWTKEDCLDWVSRNWKEEKDQLDGIEAEEPPPAVFIHATEYIPITNSEIGAVAMFDQFRKAKNGWDFFPHQNFMVAVWEIPTHHFGLFEKGIVKETSEKLLKACDLLAED</sequence>
<dbReference type="InterPro" id="IPR029058">
    <property type="entry name" value="AB_hydrolase_fold"/>
</dbReference>
<dbReference type="EMBL" id="ML986814">
    <property type="protein sequence ID" value="KAF2257925.1"/>
    <property type="molecule type" value="Genomic_DNA"/>
</dbReference>
<evidence type="ECO:0000313" key="2">
    <source>
        <dbReference type="Proteomes" id="UP000800093"/>
    </source>
</evidence>
<dbReference type="AlphaFoldDB" id="A0A9P4MUJ8"/>
<evidence type="ECO:0008006" key="3">
    <source>
        <dbReference type="Google" id="ProtNLM"/>
    </source>
</evidence>
<name>A0A9P4MUJ8_9PLEO</name>
<proteinExistence type="predicted"/>
<dbReference type="OrthoDB" id="10253869at2759"/>
<accession>A0A9P4MUJ8</accession>
<keyword evidence="2" id="KW-1185">Reference proteome</keyword>
<evidence type="ECO:0000313" key="1">
    <source>
        <dbReference type="EMBL" id="KAF2257925.1"/>
    </source>
</evidence>
<reference evidence="2" key="1">
    <citation type="journal article" date="2020" name="Stud. Mycol.">
        <title>101 Dothideomycetes genomes: A test case for predicting lifestyles and emergence of pathogens.</title>
        <authorList>
            <person name="Haridas S."/>
            <person name="Albert R."/>
            <person name="Binder M."/>
            <person name="Bloem J."/>
            <person name="LaButti K."/>
            <person name="Salamov A."/>
            <person name="Andreopoulos B."/>
            <person name="Baker S."/>
            <person name="Barry K."/>
            <person name="Bills G."/>
            <person name="Bluhm B."/>
            <person name="Cannon C."/>
            <person name="Castanera R."/>
            <person name="Culley D."/>
            <person name="Daum C."/>
            <person name="Ezra D."/>
            <person name="Gonzalez J."/>
            <person name="Henrissat B."/>
            <person name="Kuo A."/>
            <person name="Liang C."/>
            <person name="Lipzen A."/>
            <person name="Lutzoni F."/>
            <person name="Magnuson J."/>
            <person name="Mondo S."/>
            <person name="Nolan M."/>
            <person name="Ohm R."/>
            <person name="Pangilinan J."/>
            <person name="Park H.-J."/>
            <person name="Ramirez L."/>
            <person name="Alfaro M."/>
            <person name="Sun H."/>
            <person name="Tritt A."/>
            <person name="Yoshinaga Y."/>
            <person name="Zwiers L.-H."/>
            <person name="Turgeon B."/>
            <person name="Goodwin S."/>
            <person name="Spatafora J."/>
            <person name="Crous P."/>
            <person name="Grigoriev I."/>
        </authorList>
    </citation>
    <scope>NUCLEOTIDE SEQUENCE [LARGE SCALE GENOMIC DNA]</scope>
    <source>
        <strain evidence="2">CBS 304.66</strain>
    </source>
</reference>
<dbReference type="Gene3D" id="3.40.50.1820">
    <property type="entry name" value="alpha/beta hydrolase"/>
    <property type="match status" value="1"/>
</dbReference>
<dbReference type="SUPFAM" id="SSF53474">
    <property type="entry name" value="alpha/beta-Hydrolases"/>
    <property type="match status" value="1"/>
</dbReference>
<comment type="caution">
    <text evidence="1">The sequence shown here is derived from an EMBL/GenBank/DDBJ whole genome shotgun (WGS) entry which is preliminary data.</text>
</comment>
<gene>
    <name evidence="1" type="ORF">CC78DRAFT_597666</name>
</gene>
<organism evidence="1 2">
    <name type="scientific">Lojkania enalia</name>
    <dbReference type="NCBI Taxonomy" id="147567"/>
    <lineage>
        <taxon>Eukaryota</taxon>
        <taxon>Fungi</taxon>
        <taxon>Dikarya</taxon>
        <taxon>Ascomycota</taxon>
        <taxon>Pezizomycotina</taxon>
        <taxon>Dothideomycetes</taxon>
        <taxon>Pleosporomycetidae</taxon>
        <taxon>Pleosporales</taxon>
        <taxon>Pleosporales incertae sedis</taxon>
        <taxon>Lojkania</taxon>
    </lineage>
</organism>